<name>A0A1H0FAB8_9PSEU</name>
<accession>A0A1H0FAB8</accession>
<dbReference type="RefSeq" id="WP_091368749.1">
    <property type="nucleotide sequence ID" value="NZ_FNDV01000003.1"/>
</dbReference>
<gene>
    <name evidence="1" type="ORF">SAMN05192558_101296</name>
</gene>
<evidence type="ECO:0000313" key="1">
    <source>
        <dbReference type="EMBL" id="SDN91667.1"/>
    </source>
</evidence>
<dbReference type="OrthoDB" id="2989600at2"/>
<proteinExistence type="predicted"/>
<dbReference type="STRING" id="504798.SAMN05421871_103574"/>
<dbReference type="Gene3D" id="1.10.600.10">
    <property type="entry name" value="Farnesyl Diphosphate Synthase"/>
    <property type="match status" value="1"/>
</dbReference>
<organism evidence="1 2">
    <name type="scientific">Actinokineospora alba</name>
    <dbReference type="NCBI Taxonomy" id="504798"/>
    <lineage>
        <taxon>Bacteria</taxon>
        <taxon>Bacillati</taxon>
        <taxon>Actinomycetota</taxon>
        <taxon>Actinomycetes</taxon>
        <taxon>Pseudonocardiales</taxon>
        <taxon>Pseudonocardiaceae</taxon>
        <taxon>Actinokineospora</taxon>
    </lineage>
</organism>
<dbReference type="AlphaFoldDB" id="A0A1H0FAB8"/>
<dbReference type="Proteomes" id="UP000199651">
    <property type="component" value="Unassembled WGS sequence"/>
</dbReference>
<protein>
    <recommendedName>
        <fullName evidence="3">Terpene synthase</fullName>
    </recommendedName>
</protein>
<dbReference type="EMBL" id="FNJB01000001">
    <property type="protein sequence ID" value="SDN91667.1"/>
    <property type="molecule type" value="Genomic_DNA"/>
</dbReference>
<sequence length="354" mass="38851">MPELSVETGTLALYCPIPLVLHPNAAAVQGRSFAWMERFRLFGDGRIPRENALATESARVTGSMMPSAPDDLLLLFVTYMYWGFMVDDLVDVGTPEQRSQQYRELAPRLLRALESPLVDAPDDPPYVALFRDMRGYVAQHASPAQTRLWVDAFHEWLLGVALELVDARCGVLPTVDGYLFIKMFSSAARAVTSTLEICGGGGELPAEERESPAVTALTQAVSVLMNLYADLFSHGKEASGDYNIINVLMAETGVDRDAAVGEAIGLCDRVMVLFLRLRAEVAPRVTPQTRAYLDNLGATLSGVLDWCATAARLKSGRATRLERVDQPSRADTGAPPYPNIAWWWDQLDSSQGSR</sequence>
<dbReference type="InterPro" id="IPR008949">
    <property type="entry name" value="Isoprenoid_synthase_dom_sf"/>
</dbReference>
<dbReference type="SUPFAM" id="SSF48576">
    <property type="entry name" value="Terpenoid synthases"/>
    <property type="match status" value="1"/>
</dbReference>
<reference evidence="2" key="1">
    <citation type="submission" date="2016-10" db="EMBL/GenBank/DDBJ databases">
        <authorList>
            <person name="Varghese N."/>
            <person name="Submissions S."/>
        </authorList>
    </citation>
    <scope>NUCLEOTIDE SEQUENCE [LARGE SCALE GENOMIC DNA]</scope>
    <source>
        <strain evidence="2">IBRC-M 10655</strain>
    </source>
</reference>
<dbReference type="Pfam" id="PF19086">
    <property type="entry name" value="Terpene_syn_C_2"/>
    <property type="match status" value="1"/>
</dbReference>
<evidence type="ECO:0000313" key="2">
    <source>
        <dbReference type="Proteomes" id="UP000199651"/>
    </source>
</evidence>
<evidence type="ECO:0008006" key="3">
    <source>
        <dbReference type="Google" id="ProtNLM"/>
    </source>
</evidence>
<keyword evidence="2" id="KW-1185">Reference proteome</keyword>